<dbReference type="AlphaFoldDB" id="A0A3B1C5Y9"/>
<dbReference type="GO" id="GO:0000155">
    <property type="term" value="F:phosphorelay sensor kinase activity"/>
    <property type="evidence" value="ECO:0007669"/>
    <property type="project" value="InterPro"/>
</dbReference>
<name>A0A3B1C5Y9_9ZZZZ</name>
<dbReference type="InterPro" id="IPR005467">
    <property type="entry name" value="His_kinase_dom"/>
</dbReference>
<keyword evidence="5" id="KW-0418">Kinase</keyword>
<feature type="transmembrane region" description="Helical" evidence="8">
    <location>
        <begin position="6"/>
        <end position="27"/>
    </location>
</feature>
<dbReference type="InterPro" id="IPR003660">
    <property type="entry name" value="HAMP_dom"/>
</dbReference>
<evidence type="ECO:0000256" key="1">
    <source>
        <dbReference type="ARBA" id="ARBA00000085"/>
    </source>
</evidence>
<keyword evidence="8" id="KW-0812">Transmembrane</keyword>
<keyword evidence="4" id="KW-0808">Transferase</keyword>
<evidence type="ECO:0000256" key="3">
    <source>
        <dbReference type="ARBA" id="ARBA00022553"/>
    </source>
</evidence>
<gene>
    <name evidence="11" type="ORF">MNBD_NITROSPINAE02-1388</name>
</gene>
<dbReference type="InterPro" id="IPR050736">
    <property type="entry name" value="Sensor_HK_Regulatory"/>
</dbReference>
<dbReference type="PROSITE" id="PS50109">
    <property type="entry name" value="HIS_KIN"/>
    <property type="match status" value="1"/>
</dbReference>
<dbReference type="Pfam" id="PF02518">
    <property type="entry name" value="HATPase_c"/>
    <property type="match status" value="1"/>
</dbReference>
<dbReference type="Pfam" id="PF00672">
    <property type="entry name" value="HAMP"/>
    <property type="match status" value="1"/>
</dbReference>
<dbReference type="InterPro" id="IPR004358">
    <property type="entry name" value="Sig_transdc_His_kin-like_C"/>
</dbReference>
<dbReference type="Gene3D" id="1.10.287.130">
    <property type="match status" value="1"/>
</dbReference>
<dbReference type="SUPFAM" id="SSF158472">
    <property type="entry name" value="HAMP domain-like"/>
    <property type="match status" value="1"/>
</dbReference>
<dbReference type="PROSITE" id="PS50885">
    <property type="entry name" value="HAMP"/>
    <property type="match status" value="1"/>
</dbReference>
<dbReference type="GO" id="GO:0016020">
    <property type="term" value="C:membrane"/>
    <property type="evidence" value="ECO:0007669"/>
    <property type="project" value="InterPro"/>
</dbReference>
<organism evidence="11">
    <name type="scientific">hydrothermal vent metagenome</name>
    <dbReference type="NCBI Taxonomy" id="652676"/>
    <lineage>
        <taxon>unclassified sequences</taxon>
        <taxon>metagenomes</taxon>
        <taxon>ecological metagenomes</taxon>
    </lineage>
</organism>
<dbReference type="EC" id="2.7.13.3" evidence="2"/>
<feature type="domain" description="HAMP" evidence="10">
    <location>
        <begin position="204"/>
        <end position="256"/>
    </location>
</feature>
<dbReference type="InterPro" id="IPR003661">
    <property type="entry name" value="HisK_dim/P_dom"/>
</dbReference>
<evidence type="ECO:0000259" key="9">
    <source>
        <dbReference type="PROSITE" id="PS50109"/>
    </source>
</evidence>
<dbReference type="FunFam" id="3.30.565.10:FF:000010">
    <property type="entry name" value="Sensor histidine kinase RcsC"/>
    <property type="match status" value="1"/>
</dbReference>
<sequence>MKYISIGAKLWGVLAFFLLCFISIWVLTYRASVKIDDYLDTSRVEVMKQTVILRLAIHDVDQLITDGTQVKDLDMIAEANEKAKNFLNAINALIKNDPERKAEYEKTLKQFNIYLDNARKMADLIINEGKEITSEEVILRAIKVQETLPGLQTSVDKILDRNYDTFSNLLNKSTVTAAALLNRNSALFLMLLLFSVVIVPLVIQTITKPIKKLRDATNELARGNLDAKSSVTYHDEIGDLATSFNEMTRTLKEKSLELEKTTRELKLVNMELQEADRLKSRFLASMSHELRTPLNAMINFSEQIIEDWDMISTDREWSIEARDMMQRVDKSSKHLLSLINELLDLAKIESGHMNMKLEPSDIRDVVTDAISSVWSLAREKNLKLTQSAQKNLPELLIDERRVLQIILNLIANAIKFTEKGGVHVETVSAGQLPGVYVRVIDTGIGISKKDQTIIFDRFQQADGADSRIYTGAGLGLNLVKEMAELHGGWIKVDSEKGKGSTFILYLPFEASARTS</sequence>
<dbReference type="PANTHER" id="PTHR43711">
    <property type="entry name" value="TWO-COMPONENT HISTIDINE KINASE"/>
    <property type="match status" value="1"/>
</dbReference>
<accession>A0A3B1C5Y9</accession>
<evidence type="ECO:0000256" key="5">
    <source>
        <dbReference type="ARBA" id="ARBA00022777"/>
    </source>
</evidence>
<protein>
    <recommendedName>
        <fullName evidence="2">histidine kinase</fullName>
        <ecNumber evidence="2">2.7.13.3</ecNumber>
    </recommendedName>
</protein>
<dbReference type="CDD" id="cd06225">
    <property type="entry name" value="HAMP"/>
    <property type="match status" value="1"/>
</dbReference>
<evidence type="ECO:0000256" key="2">
    <source>
        <dbReference type="ARBA" id="ARBA00012438"/>
    </source>
</evidence>
<dbReference type="SMART" id="SM00304">
    <property type="entry name" value="HAMP"/>
    <property type="match status" value="1"/>
</dbReference>
<dbReference type="SMART" id="SM00387">
    <property type="entry name" value="HATPase_c"/>
    <property type="match status" value="1"/>
</dbReference>
<dbReference type="InterPro" id="IPR036890">
    <property type="entry name" value="HATPase_C_sf"/>
</dbReference>
<evidence type="ECO:0000256" key="4">
    <source>
        <dbReference type="ARBA" id="ARBA00022679"/>
    </source>
</evidence>
<dbReference type="Pfam" id="PF00512">
    <property type="entry name" value="HisKA"/>
    <property type="match status" value="1"/>
</dbReference>
<dbReference type="InterPro" id="IPR003594">
    <property type="entry name" value="HATPase_dom"/>
</dbReference>
<keyword evidence="7" id="KW-0175">Coiled coil</keyword>
<dbReference type="Gene3D" id="6.10.340.10">
    <property type="match status" value="1"/>
</dbReference>
<keyword evidence="8" id="KW-1133">Transmembrane helix</keyword>
<dbReference type="EMBL" id="UOGE01000050">
    <property type="protein sequence ID" value="VAX20033.1"/>
    <property type="molecule type" value="Genomic_DNA"/>
</dbReference>
<evidence type="ECO:0000313" key="11">
    <source>
        <dbReference type="EMBL" id="VAX20033.1"/>
    </source>
</evidence>
<dbReference type="SUPFAM" id="SSF47384">
    <property type="entry name" value="Homodimeric domain of signal transducing histidine kinase"/>
    <property type="match status" value="1"/>
</dbReference>
<dbReference type="CDD" id="cd16922">
    <property type="entry name" value="HATPase_EvgS-ArcB-TorS-like"/>
    <property type="match status" value="1"/>
</dbReference>
<evidence type="ECO:0000256" key="8">
    <source>
        <dbReference type="SAM" id="Phobius"/>
    </source>
</evidence>
<dbReference type="PANTHER" id="PTHR43711:SF26">
    <property type="entry name" value="SENSOR HISTIDINE KINASE RCSC"/>
    <property type="match status" value="1"/>
</dbReference>
<dbReference type="Gene3D" id="3.30.565.10">
    <property type="entry name" value="Histidine kinase-like ATPase, C-terminal domain"/>
    <property type="match status" value="1"/>
</dbReference>
<evidence type="ECO:0000256" key="7">
    <source>
        <dbReference type="SAM" id="Coils"/>
    </source>
</evidence>
<evidence type="ECO:0000256" key="6">
    <source>
        <dbReference type="ARBA" id="ARBA00023012"/>
    </source>
</evidence>
<comment type="catalytic activity">
    <reaction evidence="1">
        <text>ATP + protein L-histidine = ADP + protein N-phospho-L-histidine.</text>
        <dbReference type="EC" id="2.7.13.3"/>
    </reaction>
</comment>
<feature type="transmembrane region" description="Helical" evidence="8">
    <location>
        <begin position="186"/>
        <end position="203"/>
    </location>
</feature>
<proteinExistence type="predicted"/>
<keyword evidence="8" id="KW-0472">Membrane</keyword>
<dbReference type="CDD" id="cd00082">
    <property type="entry name" value="HisKA"/>
    <property type="match status" value="1"/>
</dbReference>
<keyword evidence="6" id="KW-0902">Two-component regulatory system</keyword>
<dbReference type="PRINTS" id="PR00344">
    <property type="entry name" value="BCTRLSENSOR"/>
</dbReference>
<feature type="domain" description="Histidine kinase" evidence="9">
    <location>
        <begin position="285"/>
        <end position="510"/>
    </location>
</feature>
<dbReference type="SUPFAM" id="SSF55874">
    <property type="entry name" value="ATPase domain of HSP90 chaperone/DNA topoisomerase II/histidine kinase"/>
    <property type="match status" value="1"/>
</dbReference>
<evidence type="ECO:0000259" key="10">
    <source>
        <dbReference type="PROSITE" id="PS50885"/>
    </source>
</evidence>
<feature type="coiled-coil region" evidence="7">
    <location>
        <begin position="244"/>
        <end position="278"/>
    </location>
</feature>
<dbReference type="InterPro" id="IPR036097">
    <property type="entry name" value="HisK_dim/P_sf"/>
</dbReference>
<reference evidence="11" key="1">
    <citation type="submission" date="2018-06" db="EMBL/GenBank/DDBJ databases">
        <authorList>
            <person name="Zhirakovskaya E."/>
        </authorList>
    </citation>
    <scope>NUCLEOTIDE SEQUENCE</scope>
</reference>
<dbReference type="SMART" id="SM00388">
    <property type="entry name" value="HisKA"/>
    <property type="match status" value="1"/>
</dbReference>
<keyword evidence="3" id="KW-0597">Phosphoprotein</keyword>